<dbReference type="EMBL" id="BMAT01012303">
    <property type="protein sequence ID" value="GFR89418.1"/>
    <property type="molecule type" value="Genomic_DNA"/>
</dbReference>
<dbReference type="InterPro" id="IPR050327">
    <property type="entry name" value="Proton-linked_MCT"/>
</dbReference>
<dbReference type="PANTHER" id="PTHR11360">
    <property type="entry name" value="MONOCARBOXYLATE TRANSPORTER"/>
    <property type="match status" value="1"/>
</dbReference>
<feature type="region of interest" description="Disordered" evidence="1">
    <location>
        <begin position="84"/>
        <end position="147"/>
    </location>
</feature>
<evidence type="ECO:0000313" key="4">
    <source>
        <dbReference type="Proteomes" id="UP000762676"/>
    </source>
</evidence>
<evidence type="ECO:0000256" key="2">
    <source>
        <dbReference type="SAM" id="Phobius"/>
    </source>
</evidence>
<evidence type="ECO:0000313" key="3">
    <source>
        <dbReference type="EMBL" id="GFR89418.1"/>
    </source>
</evidence>
<reference evidence="3 4" key="1">
    <citation type="journal article" date="2021" name="Elife">
        <title>Chloroplast acquisition without the gene transfer in kleptoplastic sea slugs, Plakobranchus ocellatus.</title>
        <authorList>
            <person name="Maeda T."/>
            <person name="Takahashi S."/>
            <person name="Yoshida T."/>
            <person name="Shimamura S."/>
            <person name="Takaki Y."/>
            <person name="Nagai Y."/>
            <person name="Toyoda A."/>
            <person name="Suzuki Y."/>
            <person name="Arimoto A."/>
            <person name="Ishii H."/>
            <person name="Satoh N."/>
            <person name="Nishiyama T."/>
            <person name="Hasebe M."/>
            <person name="Maruyama T."/>
            <person name="Minagawa J."/>
            <person name="Obokata J."/>
            <person name="Shigenobu S."/>
        </authorList>
    </citation>
    <scope>NUCLEOTIDE SEQUENCE [LARGE SCALE GENOMIC DNA]</scope>
</reference>
<keyword evidence="2" id="KW-0812">Transmembrane</keyword>
<dbReference type="Gene3D" id="1.20.1250.20">
    <property type="entry name" value="MFS general substrate transporter like domains"/>
    <property type="match status" value="1"/>
</dbReference>
<dbReference type="Proteomes" id="UP000762676">
    <property type="component" value="Unassembled WGS sequence"/>
</dbReference>
<dbReference type="PANTHER" id="PTHR11360:SF284">
    <property type="entry name" value="EG:103B4.3 PROTEIN-RELATED"/>
    <property type="match status" value="1"/>
</dbReference>
<feature type="compositionally biased region" description="Polar residues" evidence="1">
    <location>
        <begin position="134"/>
        <end position="143"/>
    </location>
</feature>
<keyword evidence="4" id="KW-1185">Reference proteome</keyword>
<protein>
    <submittedName>
        <fullName evidence="3">Monocarboxylate transporter 12</fullName>
    </submittedName>
</protein>
<dbReference type="InterPro" id="IPR011701">
    <property type="entry name" value="MFS"/>
</dbReference>
<dbReference type="GO" id="GO:0008028">
    <property type="term" value="F:monocarboxylic acid transmembrane transporter activity"/>
    <property type="evidence" value="ECO:0007669"/>
    <property type="project" value="TreeGrafter"/>
</dbReference>
<comment type="caution">
    <text evidence="3">The sequence shown here is derived from an EMBL/GenBank/DDBJ whole genome shotgun (WGS) entry which is preliminary data.</text>
</comment>
<name>A0AAV4GWU0_9GAST</name>
<keyword evidence="2" id="KW-0472">Membrane</keyword>
<proteinExistence type="predicted"/>
<dbReference type="Pfam" id="PF07690">
    <property type="entry name" value="MFS_1"/>
    <property type="match status" value="1"/>
</dbReference>
<gene>
    <name evidence="3" type="ORF">ElyMa_006123900</name>
</gene>
<feature type="compositionally biased region" description="Polar residues" evidence="1">
    <location>
        <begin position="196"/>
        <end position="211"/>
    </location>
</feature>
<feature type="transmembrane region" description="Helical" evidence="2">
    <location>
        <begin position="50"/>
        <end position="73"/>
    </location>
</feature>
<keyword evidence="2" id="KW-1133">Transmembrane helix</keyword>
<sequence>MYLPSIVSVSIYFEEKRALATGIAVCGSGVGMFLLAPFTEFLLHAFNWRWTLVLLGGLILNGMVFGALVRPLWGASGDAKGTSGRQIIGSAGTADDDAGNHFGSQRSRKGSEGSSIFTGNSRKDSNTSRHRSLSGASNISGNKELNAGEQGVPLMPLMEGVECITVEVIEEPVSKKSKHSKKYSVDEQSGHLLQPPQESALNFSSSPAIVS</sequence>
<organism evidence="3 4">
    <name type="scientific">Elysia marginata</name>
    <dbReference type="NCBI Taxonomy" id="1093978"/>
    <lineage>
        <taxon>Eukaryota</taxon>
        <taxon>Metazoa</taxon>
        <taxon>Spiralia</taxon>
        <taxon>Lophotrochozoa</taxon>
        <taxon>Mollusca</taxon>
        <taxon>Gastropoda</taxon>
        <taxon>Heterobranchia</taxon>
        <taxon>Euthyneura</taxon>
        <taxon>Panpulmonata</taxon>
        <taxon>Sacoglossa</taxon>
        <taxon>Placobranchoidea</taxon>
        <taxon>Plakobranchidae</taxon>
        <taxon>Elysia</taxon>
    </lineage>
</organism>
<feature type="transmembrane region" description="Helical" evidence="2">
    <location>
        <begin position="18"/>
        <end position="38"/>
    </location>
</feature>
<feature type="region of interest" description="Disordered" evidence="1">
    <location>
        <begin position="171"/>
        <end position="211"/>
    </location>
</feature>
<dbReference type="InterPro" id="IPR036259">
    <property type="entry name" value="MFS_trans_sf"/>
</dbReference>
<dbReference type="AlphaFoldDB" id="A0AAV4GWU0"/>
<evidence type="ECO:0000256" key="1">
    <source>
        <dbReference type="SAM" id="MobiDB-lite"/>
    </source>
</evidence>
<accession>A0AAV4GWU0</accession>
<dbReference type="SUPFAM" id="SSF103473">
    <property type="entry name" value="MFS general substrate transporter"/>
    <property type="match status" value="1"/>
</dbReference>